<evidence type="ECO:0000313" key="2">
    <source>
        <dbReference type="Proteomes" id="UP000196342"/>
    </source>
</evidence>
<sequence length="77" mass="8913">MILKGSSDHLVKLICIQLTNLSDKLVFSKCTCHSWRADRLSLFIMKLVEPAMWQPFSLFNPPRQLPTKLTRLTLQGR</sequence>
<name>A0A202BDL7_CHRVL</name>
<dbReference type="EMBL" id="NHOO01000004">
    <property type="protein sequence ID" value="OVE49431.1"/>
    <property type="molecule type" value="Genomic_DNA"/>
</dbReference>
<gene>
    <name evidence="1" type="ORF">CBW21_05985</name>
</gene>
<protein>
    <submittedName>
        <fullName evidence="1">Uncharacterized protein</fullName>
    </submittedName>
</protein>
<reference evidence="1 2" key="1">
    <citation type="submission" date="2017-05" db="EMBL/GenBank/DDBJ databases">
        <title>Chromobacterium violaceum GHPS1 isolated from Hydrocarbon polluted soil in French Guiana display an awesome secondary metabolite arsenal and a battery of drug and heavy-metal-resistance and detoxification of xenobiotics proteins.</title>
        <authorList>
            <person name="Belbahri L."/>
        </authorList>
    </citation>
    <scope>NUCLEOTIDE SEQUENCE [LARGE SCALE GENOMIC DNA]</scope>
    <source>
        <strain evidence="1 2">GHPS1</strain>
    </source>
</reference>
<accession>A0A202BDL7</accession>
<evidence type="ECO:0000313" key="1">
    <source>
        <dbReference type="EMBL" id="OVE49431.1"/>
    </source>
</evidence>
<comment type="caution">
    <text evidence="1">The sequence shown here is derived from an EMBL/GenBank/DDBJ whole genome shotgun (WGS) entry which is preliminary data.</text>
</comment>
<proteinExistence type="predicted"/>
<keyword evidence="2" id="KW-1185">Reference proteome</keyword>
<dbReference type="Proteomes" id="UP000196342">
    <property type="component" value="Unassembled WGS sequence"/>
</dbReference>
<organism evidence="1 2">
    <name type="scientific">Chromobacterium violaceum</name>
    <dbReference type="NCBI Taxonomy" id="536"/>
    <lineage>
        <taxon>Bacteria</taxon>
        <taxon>Pseudomonadati</taxon>
        <taxon>Pseudomonadota</taxon>
        <taxon>Betaproteobacteria</taxon>
        <taxon>Neisseriales</taxon>
        <taxon>Chromobacteriaceae</taxon>
        <taxon>Chromobacterium</taxon>
    </lineage>
</organism>
<dbReference type="AlphaFoldDB" id="A0A202BDL7"/>